<dbReference type="FunFam" id="1.10.10.10:FF:000001">
    <property type="entry name" value="LysR family transcriptional regulator"/>
    <property type="match status" value="1"/>
</dbReference>
<keyword evidence="4" id="KW-0804">Transcription</keyword>
<dbReference type="Pfam" id="PF03466">
    <property type="entry name" value="LysR_substrate"/>
    <property type="match status" value="1"/>
</dbReference>
<keyword evidence="3" id="KW-0238">DNA-binding</keyword>
<gene>
    <name evidence="6" type="ORF">DCS45_02905</name>
</gene>
<sequence length="292" mass="32932">MRYSQLRAFHHVARLGGFSRAAEALLITQPAISEQVRKLETDHDVLLFHRDRRKVRLTRAGEELFRMTKQFFETEHQIGEYLSESRAAIEGELRIIADAAHHITDALSRFRKRYPAVRVTLSAGNTEDILAALRSYDAEIGVVGSPPQGSDMDTLDLSTTDIVAFCARDFLPDSTTTLSFDALRDLPLIFREQGSKTRAKLVDEATRRKLRLTPAITAEGREAVRELVASGAGIGFVSHAEYRPDDRLRLLRLTDADLTMTEVMVHLTQRRDVKVIRAFMEIMRSAPEADTP</sequence>
<evidence type="ECO:0000256" key="2">
    <source>
        <dbReference type="ARBA" id="ARBA00023015"/>
    </source>
</evidence>
<dbReference type="Proteomes" id="UP000264719">
    <property type="component" value="Unassembled WGS sequence"/>
</dbReference>
<comment type="caution">
    <text evidence="6">The sequence shown here is derived from an EMBL/GenBank/DDBJ whole genome shotgun (WGS) entry which is preliminary data.</text>
</comment>
<accession>A0A348W8F1</accession>
<dbReference type="PANTHER" id="PTHR30126:SF94">
    <property type="entry name" value="LYSR FAMILY TRANSCRIPTIONAL REGULATOR"/>
    <property type="match status" value="1"/>
</dbReference>
<name>A0A348W8F1_9RHOB</name>
<dbReference type="InterPro" id="IPR036388">
    <property type="entry name" value="WH-like_DNA-bd_sf"/>
</dbReference>
<dbReference type="AlphaFoldDB" id="A0A348W8F1"/>
<reference evidence="6 7" key="1">
    <citation type="journal article" date="2018" name="Nat. Biotechnol.">
        <title>A standardized bacterial taxonomy based on genome phylogeny substantially revises the tree of life.</title>
        <authorList>
            <person name="Parks D.H."/>
            <person name="Chuvochina M."/>
            <person name="Waite D.W."/>
            <person name="Rinke C."/>
            <person name="Skarshewski A."/>
            <person name="Chaumeil P.A."/>
            <person name="Hugenholtz P."/>
        </authorList>
    </citation>
    <scope>NUCLEOTIDE SEQUENCE [LARGE SCALE GENOMIC DNA]</scope>
    <source>
        <strain evidence="6">UBA9169</strain>
    </source>
</reference>
<dbReference type="EMBL" id="DMVW01000030">
    <property type="protein sequence ID" value="HAR50813.1"/>
    <property type="molecule type" value="Genomic_DNA"/>
</dbReference>
<dbReference type="GO" id="GO:0003700">
    <property type="term" value="F:DNA-binding transcription factor activity"/>
    <property type="evidence" value="ECO:0007669"/>
    <property type="project" value="InterPro"/>
</dbReference>
<evidence type="ECO:0000259" key="5">
    <source>
        <dbReference type="PROSITE" id="PS50931"/>
    </source>
</evidence>
<evidence type="ECO:0000256" key="3">
    <source>
        <dbReference type="ARBA" id="ARBA00023125"/>
    </source>
</evidence>
<dbReference type="InterPro" id="IPR000847">
    <property type="entry name" value="LysR_HTH_N"/>
</dbReference>
<organism evidence="6 7">
    <name type="scientific">Roseovarius nubinhibens</name>
    <dbReference type="NCBI Taxonomy" id="314263"/>
    <lineage>
        <taxon>Bacteria</taxon>
        <taxon>Pseudomonadati</taxon>
        <taxon>Pseudomonadota</taxon>
        <taxon>Alphaproteobacteria</taxon>
        <taxon>Rhodobacterales</taxon>
        <taxon>Roseobacteraceae</taxon>
        <taxon>Roseovarius</taxon>
    </lineage>
</organism>
<proteinExistence type="inferred from homology"/>
<evidence type="ECO:0000313" key="7">
    <source>
        <dbReference type="Proteomes" id="UP000264719"/>
    </source>
</evidence>
<dbReference type="PANTHER" id="PTHR30126">
    <property type="entry name" value="HTH-TYPE TRANSCRIPTIONAL REGULATOR"/>
    <property type="match status" value="1"/>
</dbReference>
<dbReference type="InterPro" id="IPR036390">
    <property type="entry name" value="WH_DNA-bd_sf"/>
</dbReference>
<dbReference type="InterPro" id="IPR005119">
    <property type="entry name" value="LysR_subst-bd"/>
</dbReference>
<keyword evidence="2" id="KW-0805">Transcription regulation</keyword>
<dbReference type="CDD" id="cd05466">
    <property type="entry name" value="PBP2_LTTR_substrate"/>
    <property type="match status" value="1"/>
</dbReference>
<dbReference type="Pfam" id="PF00126">
    <property type="entry name" value="HTH_1"/>
    <property type="match status" value="1"/>
</dbReference>
<evidence type="ECO:0000313" key="6">
    <source>
        <dbReference type="EMBL" id="HAR50813.1"/>
    </source>
</evidence>
<evidence type="ECO:0000256" key="1">
    <source>
        <dbReference type="ARBA" id="ARBA00009437"/>
    </source>
</evidence>
<dbReference type="PRINTS" id="PR00039">
    <property type="entry name" value="HTHLYSR"/>
</dbReference>
<comment type="similarity">
    <text evidence="1">Belongs to the LysR transcriptional regulatory family.</text>
</comment>
<dbReference type="SUPFAM" id="SSF46785">
    <property type="entry name" value="Winged helix' DNA-binding domain"/>
    <property type="match status" value="1"/>
</dbReference>
<feature type="domain" description="HTH lysR-type" evidence="5">
    <location>
        <begin position="1"/>
        <end position="58"/>
    </location>
</feature>
<dbReference type="RefSeq" id="WP_339855342.1">
    <property type="nucleotide sequence ID" value="NZ_CAXAXR010000019.1"/>
</dbReference>
<dbReference type="GO" id="GO:0000976">
    <property type="term" value="F:transcription cis-regulatory region binding"/>
    <property type="evidence" value="ECO:0007669"/>
    <property type="project" value="TreeGrafter"/>
</dbReference>
<dbReference type="Gene3D" id="1.10.10.10">
    <property type="entry name" value="Winged helix-like DNA-binding domain superfamily/Winged helix DNA-binding domain"/>
    <property type="match status" value="1"/>
</dbReference>
<dbReference type="PROSITE" id="PS50931">
    <property type="entry name" value="HTH_LYSR"/>
    <property type="match status" value="1"/>
</dbReference>
<dbReference type="Gene3D" id="3.40.190.290">
    <property type="match status" value="1"/>
</dbReference>
<dbReference type="SUPFAM" id="SSF53850">
    <property type="entry name" value="Periplasmic binding protein-like II"/>
    <property type="match status" value="1"/>
</dbReference>
<protein>
    <submittedName>
        <fullName evidence="6">LysR family transcriptional regulator</fullName>
    </submittedName>
</protein>
<evidence type="ECO:0000256" key="4">
    <source>
        <dbReference type="ARBA" id="ARBA00023163"/>
    </source>
</evidence>